<evidence type="ECO:0000256" key="3">
    <source>
        <dbReference type="SAM" id="MobiDB-lite"/>
    </source>
</evidence>
<accession>A0ABR3JBF3</accession>
<comment type="caution">
    <text evidence="6">The sequence shown here is derived from an EMBL/GenBank/DDBJ whole genome shotgun (WGS) entry which is preliminary data.</text>
</comment>
<organism evidence="6 7">
    <name type="scientific">Hohenbuehelia grisea</name>
    <dbReference type="NCBI Taxonomy" id="104357"/>
    <lineage>
        <taxon>Eukaryota</taxon>
        <taxon>Fungi</taxon>
        <taxon>Dikarya</taxon>
        <taxon>Basidiomycota</taxon>
        <taxon>Agaricomycotina</taxon>
        <taxon>Agaricomycetes</taxon>
        <taxon>Agaricomycetidae</taxon>
        <taxon>Agaricales</taxon>
        <taxon>Pleurotineae</taxon>
        <taxon>Pleurotaceae</taxon>
        <taxon>Hohenbuehelia</taxon>
    </lineage>
</organism>
<dbReference type="Proteomes" id="UP001556367">
    <property type="component" value="Unassembled WGS sequence"/>
</dbReference>
<evidence type="ECO:0000313" key="7">
    <source>
        <dbReference type="Proteomes" id="UP001556367"/>
    </source>
</evidence>
<evidence type="ECO:0000256" key="1">
    <source>
        <dbReference type="ARBA" id="ARBA00022741"/>
    </source>
</evidence>
<dbReference type="SUPFAM" id="SSF52540">
    <property type="entry name" value="P-loop containing nucleoside triphosphate hydrolases"/>
    <property type="match status" value="1"/>
</dbReference>
<dbReference type="PROSITE" id="PS51718">
    <property type="entry name" value="G_DYNAMIN_2"/>
    <property type="match status" value="1"/>
</dbReference>
<dbReference type="InterPro" id="IPR001401">
    <property type="entry name" value="Dynamin_GTPase"/>
</dbReference>
<dbReference type="Pfam" id="PF02212">
    <property type="entry name" value="GED"/>
    <property type="match status" value="1"/>
</dbReference>
<dbReference type="InterPro" id="IPR020850">
    <property type="entry name" value="GED_dom"/>
</dbReference>
<proteinExistence type="predicted"/>
<evidence type="ECO:0000256" key="2">
    <source>
        <dbReference type="ARBA" id="ARBA00023134"/>
    </source>
</evidence>
<dbReference type="PRINTS" id="PR00195">
    <property type="entry name" value="DYNAMIN"/>
</dbReference>
<dbReference type="InterPro" id="IPR000375">
    <property type="entry name" value="Dynamin_stalk"/>
</dbReference>
<dbReference type="InterPro" id="IPR022812">
    <property type="entry name" value="Dynamin"/>
</dbReference>
<name>A0ABR3JBF3_9AGAR</name>
<dbReference type="InterPro" id="IPR045063">
    <property type="entry name" value="Dynamin_N"/>
</dbReference>
<keyword evidence="1" id="KW-0547">Nucleotide-binding</keyword>
<dbReference type="PANTHER" id="PTHR11566:SF21">
    <property type="entry name" value="DYNAMIN RELATED PROTEIN 1, ISOFORM A"/>
    <property type="match status" value="1"/>
</dbReference>
<dbReference type="SMART" id="SM00053">
    <property type="entry name" value="DYNc"/>
    <property type="match status" value="1"/>
</dbReference>
<dbReference type="PROSITE" id="PS51388">
    <property type="entry name" value="GED"/>
    <property type="match status" value="1"/>
</dbReference>
<dbReference type="EMBL" id="JASNQZ010000010">
    <property type="protein sequence ID" value="KAL0952897.1"/>
    <property type="molecule type" value="Genomic_DNA"/>
</dbReference>
<dbReference type="Gene3D" id="1.20.120.1240">
    <property type="entry name" value="Dynamin, middle domain"/>
    <property type="match status" value="1"/>
</dbReference>
<reference evidence="7" key="1">
    <citation type="submission" date="2024-06" db="EMBL/GenBank/DDBJ databases">
        <title>Multi-omics analyses provide insights into the biosynthesis of the anticancer antibiotic pleurotin in Hohenbuehelia grisea.</title>
        <authorList>
            <person name="Weaver J.A."/>
            <person name="Alberti F."/>
        </authorList>
    </citation>
    <scope>NUCLEOTIDE SEQUENCE [LARGE SCALE GENOMIC DNA]</scope>
    <source>
        <strain evidence="7">T-177</strain>
    </source>
</reference>
<gene>
    <name evidence="6" type="ORF">HGRIS_007115</name>
</gene>
<evidence type="ECO:0000259" key="4">
    <source>
        <dbReference type="PROSITE" id="PS51388"/>
    </source>
</evidence>
<keyword evidence="2" id="KW-0342">GTP-binding</keyword>
<dbReference type="InterPro" id="IPR027417">
    <property type="entry name" value="P-loop_NTPase"/>
</dbReference>
<feature type="region of interest" description="Disordered" evidence="3">
    <location>
        <begin position="568"/>
        <end position="604"/>
    </location>
</feature>
<dbReference type="Gene3D" id="3.40.50.300">
    <property type="entry name" value="P-loop containing nucleotide triphosphate hydrolases"/>
    <property type="match status" value="1"/>
</dbReference>
<protein>
    <submittedName>
        <fullName evidence="6">Uncharacterized protein</fullName>
    </submittedName>
</protein>
<dbReference type="CDD" id="cd08771">
    <property type="entry name" value="DLP_1"/>
    <property type="match status" value="1"/>
</dbReference>
<dbReference type="PANTHER" id="PTHR11566">
    <property type="entry name" value="DYNAMIN"/>
    <property type="match status" value="1"/>
</dbReference>
<sequence>MDLSSSSYASHRKELLTILNQLRAVGAQNDLDLPRITVIGNQSAGKSSLIEAISGIHVPREAGTCTRCPIECRLASSSGPWRCQISIRLEYDANHGRLNDISEAKFGETITDKTLVEGVIRQAQFAVLNPQLSFEDVLKMEPDELETNDSSLSFSQNVICVDLEGPELTDLSFVDLPGIIHTGNPRHVSLVKQLVGSYIKGNSLILVVIPMTDEMDNQEALTFAREADPQGRRTIGVLTKPDMLTEGAIKAREHYMDVLAGHRHPLSHGYFCVRLPDDAQRMRIAEPKESREAESAFFTETEPWSRAATARLGVEKLVACLGKLLVQIVDQSLPGIRAEANKMLATCKRQLAGLPKELDMDPTTYTTTLLTEFCTEIKQFVRAGGERDFCVLIQANRESYANFKEAIFRTRPRFIPESNTLQGVPDRFADVLLQTEQSIYLEDMRSYLAQSISRELPKNIPFQAKATLISAFQNNWPSAAIECFNEVQEATTAILLMTLGRHFDQYVALKEELSTFLLELVEKHHIRCLMFVETALEVELTPYTQNTHYLESSSSKWLARYKDSRAGKFNSTPNQEALSGEAAEATNPAPAQADGAAGGPSSIPAPVVPTDAQINLVLAALAQIGYHGLEPEDLGKLNPPDEFDTELTVMSEVRGYFQVAYKRIIDTIPGIIDLRFVKAIAEDIQTFLIRKLALGTEEAAARCKAYLAEDPAVVAQRDELTGRVKRLETVIATLKQGGL</sequence>
<evidence type="ECO:0000313" key="6">
    <source>
        <dbReference type="EMBL" id="KAL0952897.1"/>
    </source>
</evidence>
<feature type="domain" description="Dynamin-type G" evidence="5">
    <location>
        <begin position="30"/>
        <end position="334"/>
    </location>
</feature>
<dbReference type="InterPro" id="IPR030381">
    <property type="entry name" value="G_DYNAMIN_dom"/>
</dbReference>
<dbReference type="Pfam" id="PF01031">
    <property type="entry name" value="Dynamin_M"/>
    <property type="match status" value="1"/>
</dbReference>
<evidence type="ECO:0000259" key="5">
    <source>
        <dbReference type="PROSITE" id="PS51718"/>
    </source>
</evidence>
<feature type="domain" description="GED" evidence="4">
    <location>
        <begin position="646"/>
        <end position="739"/>
    </location>
</feature>
<dbReference type="InterPro" id="IPR003130">
    <property type="entry name" value="GED"/>
</dbReference>
<feature type="compositionally biased region" description="Low complexity" evidence="3">
    <location>
        <begin position="581"/>
        <end position="595"/>
    </location>
</feature>
<dbReference type="Pfam" id="PF00350">
    <property type="entry name" value="Dynamin_N"/>
    <property type="match status" value="1"/>
</dbReference>
<keyword evidence="7" id="KW-1185">Reference proteome</keyword>